<comment type="similarity">
    <text evidence="1">Belongs to the activator 1 small subunits family.</text>
</comment>
<feature type="domain" description="AAA+ ATPase" evidence="5">
    <location>
        <begin position="54"/>
        <end position="187"/>
    </location>
</feature>
<keyword evidence="2" id="KW-0235">DNA replication</keyword>
<dbReference type="SMART" id="SM00382">
    <property type="entry name" value="AAA"/>
    <property type="match status" value="1"/>
</dbReference>
<sequence>MSALSGLSDTPAATPARVSKALPWVERYRPKKVTDVASQEEVVRTLLTAIELGSLPHLLLYGPPGTGKTSTVLALAQSLYGPNLYKKRILEMNASDERGIQVVREKIKTFAQASVGKQTEPGYPCPTFKIIILDEADAMTKDAQAALRRTIETYSKITRFCLICNYVSRIIEPLASRCAKFRFKPLPEVAMRERLVYIAEQENLDVSEEVYTQLLNVSGGDMRKAVTTMQSVFTLCGNTGVTADAVTEVRCYRRSVAIWPAGCPLAGALCGADSAHASRASCLVIHSVGRHGRVAAFWEKQEGRREGVERGSRGSVERGSRGCREGCFSRAEIPVGPFLATGAHISS</sequence>
<dbReference type="SUPFAM" id="SSF52540">
    <property type="entry name" value="P-loop containing nucleoside triphosphate hydrolases"/>
    <property type="match status" value="1"/>
</dbReference>
<dbReference type="GO" id="GO:0005524">
    <property type="term" value="F:ATP binding"/>
    <property type="evidence" value="ECO:0007669"/>
    <property type="project" value="UniProtKB-KW"/>
</dbReference>
<evidence type="ECO:0000256" key="3">
    <source>
        <dbReference type="ARBA" id="ARBA00022741"/>
    </source>
</evidence>
<dbReference type="EMBL" id="HBGT01028133">
    <property type="protein sequence ID" value="CAD9440543.1"/>
    <property type="molecule type" value="Transcribed_RNA"/>
</dbReference>
<dbReference type="Gene3D" id="1.10.8.60">
    <property type="match status" value="1"/>
</dbReference>
<protein>
    <recommendedName>
        <fullName evidence="5">AAA+ ATPase domain-containing protein</fullName>
    </recommendedName>
</protein>
<evidence type="ECO:0000256" key="2">
    <source>
        <dbReference type="ARBA" id="ARBA00022705"/>
    </source>
</evidence>
<dbReference type="CDD" id="cd00009">
    <property type="entry name" value="AAA"/>
    <property type="match status" value="1"/>
</dbReference>
<keyword evidence="3" id="KW-0547">Nucleotide-binding</keyword>
<dbReference type="GO" id="GO:0003689">
    <property type="term" value="F:DNA clamp loader activity"/>
    <property type="evidence" value="ECO:0007669"/>
    <property type="project" value="TreeGrafter"/>
</dbReference>
<dbReference type="AlphaFoldDB" id="A0A7S2D0A7"/>
<dbReference type="GO" id="GO:0016887">
    <property type="term" value="F:ATP hydrolysis activity"/>
    <property type="evidence" value="ECO:0007669"/>
    <property type="project" value="InterPro"/>
</dbReference>
<dbReference type="InterPro" id="IPR047854">
    <property type="entry name" value="RFC_lid"/>
</dbReference>
<dbReference type="InterPro" id="IPR050238">
    <property type="entry name" value="DNA_Rep/Repair_Clamp_Loader"/>
</dbReference>
<proteinExistence type="inferred from homology"/>
<keyword evidence="4" id="KW-0067">ATP-binding</keyword>
<dbReference type="InterPro" id="IPR003593">
    <property type="entry name" value="AAA+_ATPase"/>
</dbReference>
<dbReference type="GO" id="GO:0006281">
    <property type="term" value="P:DNA repair"/>
    <property type="evidence" value="ECO:0007669"/>
    <property type="project" value="TreeGrafter"/>
</dbReference>
<dbReference type="CDD" id="cd18140">
    <property type="entry name" value="HLD_clamp_RFC"/>
    <property type="match status" value="1"/>
</dbReference>
<evidence type="ECO:0000313" key="6">
    <source>
        <dbReference type="EMBL" id="CAD9440543.1"/>
    </source>
</evidence>
<dbReference type="FunFam" id="3.40.50.300:FF:000129">
    <property type="entry name" value="Replication factor C subunit 5"/>
    <property type="match status" value="1"/>
</dbReference>
<dbReference type="Pfam" id="PF21960">
    <property type="entry name" value="RCF1-5-like_lid"/>
    <property type="match status" value="1"/>
</dbReference>
<dbReference type="InterPro" id="IPR027417">
    <property type="entry name" value="P-loop_NTPase"/>
</dbReference>
<dbReference type="PANTHER" id="PTHR11669:SF20">
    <property type="entry name" value="REPLICATION FACTOR C SUBUNIT 4"/>
    <property type="match status" value="1"/>
</dbReference>
<dbReference type="GO" id="GO:0006261">
    <property type="term" value="P:DNA-templated DNA replication"/>
    <property type="evidence" value="ECO:0007669"/>
    <property type="project" value="TreeGrafter"/>
</dbReference>
<evidence type="ECO:0000256" key="4">
    <source>
        <dbReference type="ARBA" id="ARBA00022840"/>
    </source>
</evidence>
<dbReference type="Gene3D" id="3.40.50.300">
    <property type="entry name" value="P-loop containing nucleotide triphosphate hydrolases"/>
    <property type="match status" value="1"/>
</dbReference>
<evidence type="ECO:0000259" key="5">
    <source>
        <dbReference type="SMART" id="SM00382"/>
    </source>
</evidence>
<reference evidence="6" key="1">
    <citation type="submission" date="2021-01" db="EMBL/GenBank/DDBJ databases">
        <authorList>
            <person name="Corre E."/>
            <person name="Pelletier E."/>
            <person name="Niang G."/>
            <person name="Scheremetjew M."/>
            <person name="Finn R."/>
            <person name="Kale V."/>
            <person name="Holt S."/>
            <person name="Cochrane G."/>
            <person name="Meng A."/>
            <person name="Brown T."/>
            <person name="Cohen L."/>
        </authorList>
    </citation>
    <scope>NUCLEOTIDE SEQUENCE</scope>
    <source>
        <strain evidence="6">RCC1693</strain>
    </source>
</reference>
<accession>A0A7S2D0A7</accession>
<dbReference type="Pfam" id="PF00004">
    <property type="entry name" value="AAA"/>
    <property type="match status" value="1"/>
</dbReference>
<dbReference type="GO" id="GO:0005663">
    <property type="term" value="C:DNA replication factor C complex"/>
    <property type="evidence" value="ECO:0007669"/>
    <property type="project" value="TreeGrafter"/>
</dbReference>
<organism evidence="6">
    <name type="scientific">Florenciella parvula</name>
    <dbReference type="NCBI Taxonomy" id="236787"/>
    <lineage>
        <taxon>Eukaryota</taxon>
        <taxon>Sar</taxon>
        <taxon>Stramenopiles</taxon>
        <taxon>Ochrophyta</taxon>
        <taxon>Dictyochophyceae</taxon>
        <taxon>Florenciellales</taxon>
        <taxon>Florenciella</taxon>
    </lineage>
</organism>
<gene>
    <name evidence="6" type="ORF">FPAR1323_LOCUS14659</name>
</gene>
<dbReference type="InterPro" id="IPR003959">
    <property type="entry name" value="ATPase_AAA_core"/>
</dbReference>
<name>A0A7S2D0A7_9STRA</name>
<dbReference type="PANTHER" id="PTHR11669">
    <property type="entry name" value="REPLICATION FACTOR C / DNA POLYMERASE III GAMMA-TAU SUBUNIT"/>
    <property type="match status" value="1"/>
</dbReference>
<dbReference type="GO" id="GO:0005634">
    <property type="term" value="C:nucleus"/>
    <property type="evidence" value="ECO:0007669"/>
    <property type="project" value="TreeGrafter"/>
</dbReference>
<evidence type="ECO:0000256" key="1">
    <source>
        <dbReference type="ARBA" id="ARBA00005378"/>
    </source>
</evidence>